<dbReference type="Pfam" id="PF23571">
    <property type="entry name" value="GH3_M"/>
    <property type="match status" value="1"/>
</dbReference>
<dbReference type="GO" id="GO:0005737">
    <property type="term" value="C:cytoplasm"/>
    <property type="evidence" value="ECO:0007669"/>
    <property type="project" value="TreeGrafter"/>
</dbReference>
<dbReference type="OMA" id="VSECIGA"/>
<evidence type="ECO:0000256" key="3">
    <source>
        <dbReference type="SAM" id="MobiDB-lite"/>
    </source>
</evidence>
<dbReference type="InterPro" id="IPR055377">
    <property type="entry name" value="GH3_M"/>
</dbReference>
<keyword evidence="2" id="KW-0436">Ligase</keyword>
<dbReference type="PANTHER" id="PTHR31901">
    <property type="entry name" value="GH3 DOMAIN-CONTAINING PROTEIN"/>
    <property type="match status" value="1"/>
</dbReference>
<reference evidence="7" key="1">
    <citation type="journal article" date="2014" name="Nat. Genet.">
        <title>A reference genome for common bean and genome-wide analysis of dual domestications.</title>
        <authorList>
            <person name="Schmutz J."/>
            <person name="McClean P.E."/>
            <person name="Mamidi S."/>
            <person name="Wu G.A."/>
            <person name="Cannon S.B."/>
            <person name="Grimwood J."/>
            <person name="Jenkins J."/>
            <person name="Shu S."/>
            <person name="Song Q."/>
            <person name="Chavarro C."/>
            <person name="Torres-Torres M."/>
            <person name="Geffroy V."/>
            <person name="Moghaddam S.M."/>
            <person name="Gao D."/>
            <person name="Abernathy B."/>
            <person name="Barry K."/>
            <person name="Blair M."/>
            <person name="Brick M.A."/>
            <person name="Chovatia M."/>
            <person name="Gepts P."/>
            <person name="Goodstein D.M."/>
            <person name="Gonzales M."/>
            <person name="Hellsten U."/>
            <person name="Hyten D.L."/>
            <person name="Jia G."/>
            <person name="Kelly J.D."/>
            <person name="Kudrna D."/>
            <person name="Lee R."/>
            <person name="Richard M.M."/>
            <person name="Miklas P.N."/>
            <person name="Osorno J.M."/>
            <person name="Rodrigues J."/>
            <person name="Thareau V."/>
            <person name="Urrea C.A."/>
            <person name="Wang M."/>
            <person name="Yu Y."/>
            <person name="Zhang M."/>
            <person name="Wing R.A."/>
            <person name="Cregan P.B."/>
            <person name="Rokhsar D.S."/>
            <person name="Jackson S.A."/>
        </authorList>
    </citation>
    <scope>NUCLEOTIDE SEQUENCE [LARGE SCALE GENOMIC DNA]</scope>
    <source>
        <strain evidence="7">cv. G19833</strain>
    </source>
</reference>
<feature type="domain" description="GH3 C-terminal" evidence="5">
    <location>
        <begin position="484"/>
        <end position="600"/>
    </location>
</feature>
<proteinExistence type="inferred from homology"/>
<dbReference type="Pfam" id="PF23572">
    <property type="entry name" value="GH3_C"/>
    <property type="match status" value="1"/>
</dbReference>
<evidence type="ECO:0000256" key="2">
    <source>
        <dbReference type="ARBA" id="ARBA00022598"/>
    </source>
</evidence>
<dbReference type="SMR" id="V7BXY3"/>
<evidence type="ECO:0000313" key="6">
    <source>
        <dbReference type="EMBL" id="ESW21923.1"/>
    </source>
</evidence>
<evidence type="ECO:0000256" key="1">
    <source>
        <dbReference type="ARBA" id="ARBA00008068"/>
    </source>
</evidence>
<evidence type="ECO:0000259" key="4">
    <source>
        <dbReference type="Pfam" id="PF23571"/>
    </source>
</evidence>
<feature type="region of interest" description="Disordered" evidence="3">
    <location>
        <begin position="24"/>
        <end position="44"/>
    </location>
</feature>
<keyword evidence="7" id="KW-1185">Reference proteome</keyword>
<evidence type="ECO:0008006" key="8">
    <source>
        <dbReference type="Google" id="ProtNLM"/>
    </source>
</evidence>
<dbReference type="EMBL" id="CM002292">
    <property type="protein sequence ID" value="ESW21923.1"/>
    <property type="molecule type" value="Genomic_DNA"/>
</dbReference>
<dbReference type="InterPro" id="IPR004993">
    <property type="entry name" value="GH3"/>
</dbReference>
<accession>V7BXY3</accession>
<dbReference type="GO" id="GO:0010279">
    <property type="term" value="F:indole-3-acetic acid amido synthetase activity"/>
    <property type="evidence" value="ECO:0007669"/>
    <property type="project" value="TreeGrafter"/>
</dbReference>
<dbReference type="Gramene" id="ESW21923">
    <property type="protein sequence ID" value="ESW21923"/>
    <property type="gene ID" value="PHAVU_005G111000g"/>
</dbReference>
<dbReference type="OrthoDB" id="10004661at2759"/>
<name>V7BXY3_PHAVU</name>
<evidence type="ECO:0000313" key="7">
    <source>
        <dbReference type="Proteomes" id="UP000000226"/>
    </source>
</evidence>
<gene>
    <name evidence="6" type="ORF">PHAVU_005G111000g</name>
</gene>
<dbReference type="eggNOG" id="ENOG502QQAN">
    <property type="taxonomic scope" value="Eukaryota"/>
</dbReference>
<sequence>MFGSTLRNSIAIDSVAMPEAPKHLCHDPKQLQDGGGGGDGSSTSMIQENKRALEYIEEVTRNADEIQEKVLAEILSCSAQAEYLQRHGLDGRTDRITFKKLVPVVNYEDLKPDIDRIANGDTSPILCSKPISEFLTSSGTSGGERKLMPTIEEEQERRTLLYSLLMPVMDQFVPGLDEGKGMYFLFTKLEAKTPSGLLARPVLTSYYKSSHFKPQKHDLYTNYTSPNETILCPHSYQSMYSQLLCGLCQNREVLRVGAVFASGFIRALKFLEKHFVCLCNDIRTGTLDTKITDPSVREAVMKVLKPNPELADFIEAECVKGSWKGIITRIWPNTKYVDVIVTGTMSQYIPILDYYSNGLPLVCTMYASSECYFGLNLNPLCNPSEVSYTLIPTMAYFEFLPVDQINGHTDSISNLEHEHLVDLVDVKMNQEYELVVTTYAGLYRYRVGDILRVAGFKNKAPQFNFVCRKNVVLSIDSDKTDEVELHNAVKTGADHLPQFGASLTEYTSCVDTSTIPGHYVLYWEINKNGQTIEIPSSVFGDCCLAIEESLNSVYRQGRVSECIGALEIRVVEDGTFDKLMDFALSQGASINQYKTPRCVTYVPILDLLNSKVVSNYFSPKCPNWVPGHKNWCTLH</sequence>
<feature type="domain" description="GH3 middle" evidence="4">
    <location>
        <begin position="388"/>
        <end position="468"/>
    </location>
</feature>
<evidence type="ECO:0000259" key="5">
    <source>
        <dbReference type="Pfam" id="PF23572"/>
    </source>
</evidence>
<dbReference type="InterPro" id="IPR055378">
    <property type="entry name" value="GH3_C"/>
</dbReference>
<dbReference type="AlphaFoldDB" id="V7BXY3"/>
<dbReference type="STRING" id="3885.V7BXY3"/>
<protein>
    <recommendedName>
        <fullName evidence="8">Indole-3-acetic acid-amido synthetase GH3.6</fullName>
    </recommendedName>
</protein>
<dbReference type="Pfam" id="PF03321">
    <property type="entry name" value="GH3"/>
    <property type="match status" value="1"/>
</dbReference>
<organism evidence="6 7">
    <name type="scientific">Phaseolus vulgaris</name>
    <name type="common">Kidney bean</name>
    <name type="synonym">French bean</name>
    <dbReference type="NCBI Taxonomy" id="3885"/>
    <lineage>
        <taxon>Eukaryota</taxon>
        <taxon>Viridiplantae</taxon>
        <taxon>Streptophyta</taxon>
        <taxon>Embryophyta</taxon>
        <taxon>Tracheophyta</taxon>
        <taxon>Spermatophyta</taxon>
        <taxon>Magnoliopsida</taxon>
        <taxon>eudicotyledons</taxon>
        <taxon>Gunneridae</taxon>
        <taxon>Pentapetalae</taxon>
        <taxon>rosids</taxon>
        <taxon>fabids</taxon>
        <taxon>Fabales</taxon>
        <taxon>Fabaceae</taxon>
        <taxon>Papilionoideae</taxon>
        <taxon>50 kb inversion clade</taxon>
        <taxon>NPAAA clade</taxon>
        <taxon>indigoferoid/millettioid clade</taxon>
        <taxon>Phaseoleae</taxon>
        <taxon>Phaseolus</taxon>
    </lineage>
</organism>
<comment type="similarity">
    <text evidence="1">Belongs to the IAA-amido conjugating enzyme family.</text>
</comment>
<dbReference type="PANTHER" id="PTHR31901:SF100">
    <property type="entry name" value="INDOLE-3-ACETIC ACID-AMIDO SYNTHETASE"/>
    <property type="match status" value="1"/>
</dbReference>
<dbReference type="Proteomes" id="UP000000226">
    <property type="component" value="Chromosome 5"/>
</dbReference>